<sequence>MSSKSTASVTGSIKSRASKTSRAASPTLSTTLRKKVLIQNAATSNKATEDIPATRGYSISEPCPETVSLIGISKETQSVNDPMKPEKPTAVDSHNITTEMGQEADSENRSSLTLDMEAELEESLNKMACTDTETSGIANENSPYHRMTTSANILEGLNSITTIANNIITTISAVRSVTSDSKKTCRASMPMKNNGTQCKPIWWTDKLEKLKKDVISLHHKIHHTKRKGLALNQLLEERNRKKKEYGDELRRTSTDNFREFCERQGKENVWSVTNRLLKETKSNCSPSTLKVGNSYNNDEKETAKALINHFYPEDSPDSNPAHEKLRKNREQFQKQMTTLPLLKKKLWNASKNMNPKRAPGIDNLTADICTQFSIAYPKLITEIMNRCLSLQYFPQQWKIAHVKIIPKPNKSDCTNLNSFRPIGLLPVFGKLLEKLFINRIKYQATRDGRMSNRQLVSN</sequence>
<dbReference type="PANTHER" id="PTHR33481">
    <property type="entry name" value="REVERSE TRANSCRIPTASE"/>
    <property type="match status" value="1"/>
</dbReference>
<dbReference type="PANTHER" id="PTHR33481:SF1">
    <property type="entry name" value="ENDONUCLEASE_EXONUCLEASE_PHOSPHATASE DOMAIN-CONTAINING PROTEIN-RELATED"/>
    <property type="match status" value="1"/>
</dbReference>
<keyword evidence="3" id="KW-1185">Reference proteome</keyword>
<dbReference type="Proteomes" id="UP000691718">
    <property type="component" value="Unassembled WGS sequence"/>
</dbReference>
<evidence type="ECO:0000313" key="2">
    <source>
        <dbReference type="EMBL" id="CAG5058102.1"/>
    </source>
</evidence>
<feature type="compositionally biased region" description="Low complexity" evidence="1">
    <location>
        <begin position="12"/>
        <end position="25"/>
    </location>
</feature>
<comment type="caution">
    <text evidence="2">The sequence shown here is derived from an EMBL/GenBank/DDBJ whole genome shotgun (WGS) entry which is preliminary data.</text>
</comment>
<proteinExistence type="predicted"/>
<name>A0A8S3YFU0_PARAO</name>
<evidence type="ECO:0000313" key="3">
    <source>
        <dbReference type="Proteomes" id="UP000691718"/>
    </source>
</evidence>
<organism evidence="2 3">
    <name type="scientific">Parnassius apollo</name>
    <name type="common">Apollo butterfly</name>
    <name type="synonym">Papilio apollo</name>
    <dbReference type="NCBI Taxonomy" id="110799"/>
    <lineage>
        <taxon>Eukaryota</taxon>
        <taxon>Metazoa</taxon>
        <taxon>Ecdysozoa</taxon>
        <taxon>Arthropoda</taxon>
        <taxon>Hexapoda</taxon>
        <taxon>Insecta</taxon>
        <taxon>Pterygota</taxon>
        <taxon>Neoptera</taxon>
        <taxon>Endopterygota</taxon>
        <taxon>Lepidoptera</taxon>
        <taxon>Glossata</taxon>
        <taxon>Ditrysia</taxon>
        <taxon>Papilionoidea</taxon>
        <taxon>Papilionidae</taxon>
        <taxon>Parnassiinae</taxon>
        <taxon>Parnassini</taxon>
        <taxon>Parnassius</taxon>
        <taxon>Parnassius</taxon>
    </lineage>
</organism>
<gene>
    <name evidence="2" type="ORF">PAPOLLO_LOCUS27412</name>
</gene>
<feature type="region of interest" description="Disordered" evidence="1">
    <location>
        <begin position="1"/>
        <end position="29"/>
    </location>
</feature>
<dbReference type="OrthoDB" id="411871at2759"/>
<feature type="compositionally biased region" description="Polar residues" evidence="1">
    <location>
        <begin position="1"/>
        <end position="11"/>
    </location>
</feature>
<evidence type="ECO:0000256" key="1">
    <source>
        <dbReference type="SAM" id="MobiDB-lite"/>
    </source>
</evidence>
<reference evidence="2" key="1">
    <citation type="submission" date="2021-04" db="EMBL/GenBank/DDBJ databases">
        <authorList>
            <person name="Tunstrom K."/>
        </authorList>
    </citation>
    <scope>NUCLEOTIDE SEQUENCE</scope>
</reference>
<protein>
    <submittedName>
        <fullName evidence="2">(apollo) hypothetical protein</fullName>
    </submittedName>
</protein>
<dbReference type="AlphaFoldDB" id="A0A8S3YFU0"/>
<accession>A0A8S3YFU0</accession>
<dbReference type="EMBL" id="CAJQZP010001656">
    <property type="protein sequence ID" value="CAG5058102.1"/>
    <property type="molecule type" value="Genomic_DNA"/>
</dbReference>